<dbReference type="GO" id="GO:0019239">
    <property type="term" value="F:deaminase activity"/>
    <property type="evidence" value="ECO:0007669"/>
    <property type="project" value="TreeGrafter"/>
</dbReference>
<dbReference type="PANTHER" id="PTHR11803">
    <property type="entry name" value="2-IMINOBUTANOATE/2-IMINOPROPANOATE DEAMINASE RIDA"/>
    <property type="match status" value="1"/>
</dbReference>
<gene>
    <name evidence="1" type="ORF">FHS60_000037</name>
</gene>
<dbReference type="Gene3D" id="3.30.1330.40">
    <property type="entry name" value="RutC-like"/>
    <property type="match status" value="2"/>
</dbReference>
<dbReference type="PANTHER" id="PTHR11803:SF39">
    <property type="entry name" value="2-IMINOBUTANOATE_2-IMINOPROPANOATE DEAMINASE"/>
    <property type="match status" value="1"/>
</dbReference>
<accession>A0A7W5UGQ8</accession>
<comment type="caution">
    <text evidence="1">The sequence shown here is derived from an EMBL/GenBank/DDBJ whole genome shotgun (WGS) entry which is preliminary data.</text>
</comment>
<dbReference type="Pfam" id="PF01042">
    <property type="entry name" value="Ribonuc_L-PSP"/>
    <property type="match status" value="1"/>
</dbReference>
<dbReference type="AlphaFoldDB" id="A0A7W5UGQ8"/>
<name>A0A7W5UGQ8_9BACT</name>
<organism evidence="1 2">
    <name type="scientific">Alloprevotella rava</name>
    <dbReference type="NCBI Taxonomy" id="671218"/>
    <lineage>
        <taxon>Bacteria</taxon>
        <taxon>Pseudomonadati</taxon>
        <taxon>Bacteroidota</taxon>
        <taxon>Bacteroidia</taxon>
        <taxon>Bacteroidales</taxon>
        <taxon>Prevotellaceae</taxon>
        <taxon>Alloprevotella</taxon>
    </lineage>
</organism>
<dbReference type="InterPro" id="IPR006175">
    <property type="entry name" value="YjgF/YER057c/UK114"/>
</dbReference>
<protein>
    <submittedName>
        <fullName evidence="1">Enamine deaminase RidA (YjgF/YER057c/UK114 family)</fullName>
    </submittedName>
</protein>
<dbReference type="GO" id="GO:0005829">
    <property type="term" value="C:cytosol"/>
    <property type="evidence" value="ECO:0007669"/>
    <property type="project" value="TreeGrafter"/>
</dbReference>
<proteinExistence type="predicted"/>
<dbReference type="Proteomes" id="UP000541425">
    <property type="component" value="Unassembled WGS sequence"/>
</dbReference>
<dbReference type="InterPro" id="IPR035959">
    <property type="entry name" value="RutC-like_sf"/>
</dbReference>
<sequence length="357" mass="40072">MLIFKIITPCLGGGLEEQLNSLSVQLVDMLKNDKLALSQLLVTRIYLSDAANQLEVLHQHPLWQQLTAGAISVIEQPLLSGEKVALHCVLTTDSKVKKIGTPERMKMGIGSLKMLFQSVRFTESEARNLSSEEQTIETFRRHQHFLKEEGLTLEANCHRTWFYVRDVDRNYQGVVVGRNKVFAEEGLTGDTHYIASTGIGGYPADAEAIVCADFLSVDGLQRKDVRYLQALEYLNPTREYGVAFERATSLDVNGQRYLMLSGTASIDNKGKVVYEGDVRAQTERLFLNIEKLLNNGEASLSNLEYAIVYLRDISDYSVVAAYLKEKYPHLPVLIVEARVCRPGWLIEVEGVARLELS</sequence>
<dbReference type="EMBL" id="JACICA010000001">
    <property type="protein sequence ID" value="MBB3701595.1"/>
    <property type="molecule type" value="Genomic_DNA"/>
</dbReference>
<dbReference type="RefSeq" id="WP_183693370.1">
    <property type="nucleotide sequence ID" value="NZ_JACICA010000001.1"/>
</dbReference>
<evidence type="ECO:0000313" key="2">
    <source>
        <dbReference type="Proteomes" id="UP000541425"/>
    </source>
</evidence>
<dbReference type="SUPFAM" id="SSF55298">
    <property type="entry name" value="YjgF-like"/>
    <property type="match status" value="1"/>
</dbReference>
<reference evidence="1 2" key="1">
    <citation type="submission" date="2020-08" db="EMBL/GenBank/DDBJ databases">
        <title>Genomic Encyclopedia of Type Strains, Phase IV (KMG-IV): sequencing the most valuable type-strain genomes for metagenomic binning, comparative biology and taxonomic classification.</title>
        <authorList>
            <person name="Goeker M."/>
        </authorList>
    </citation>
    <scope>NUCLEOTIDE SEQUENCE [LARGE SCALE GENOMIC DNA]</scope>
    <source>
        <strain evidence="1 2">DSM 22548</strain>
    </source>
</reference>
<evidence type="ECO:0000313" key="1">
    <source>
        <dbReference type="EMBL" id="MBB3701595.1"/>
    </source>
</evidence>